<dbReference type="InterPro" id="IPR011579">
    <property type="entry name" value="ATPase_dom"/>
</dbReference>
<dbReference type="InterPro" id="IPR027417">
    <property type="entry name" value="P-loop_NTPase"/>
</dbReference>
<accession>A0A3A1YCR4</accession>
<dbReference type="Pfam" id="PF01637">
    <property type="entry name" value="ATPase_2"/>
    <property type="match status" value="1"/>
</dbReference>
<dbReference type="SUPFAM" id="SSF52540">
    <property type="entry name" value="P-loop containing nucleoside triphosphate hydrolases"/>
    <property type="match status" value="1"/>
</dbReference>
<dbReference type="PANTHER" id="PTHR34301">
    <property type="entry name" value="DNA-BINDING PROTEIN-RELATED"/>
    <property type="match status" value="1"/>
</dbReference>
<dbReference type="GO" id="GO:0005524">
    <property type="term" value="F:ATP binding"/>
    <property type="evidence" value="ECO:0007669"/>
    <property type="project" value="InterPro"/>
</dbReference>
<sequence>MVTYLLVRRKILITFAKISVMHEEFTNVPFTFGTIILKTDFVNRQKEIKLLRQCFLSGTNVILISPRRWGKSSLVEKVAESFKNDKTLKICKLDLFNVRTEEEFYISFTNAVLKATSSRWDDFVTNAKQFLSQLLPQVSLASNDETTLQFGISWKELQKNPDDILNLAENIAQKKGIKIVVCFDEFQNIASFSDSLSFQKKLRAHFQRHQNVSYCFYGSKRHMLIEVFTDTSMPFYKFGDIIFLEKINTKEWVNFIKQRFEETNKQITDSQAKKIVELVDNHSYYVQQLAQQVWLRTTQKSNKKLIENTHQSLIQQLSLLFITLTETLTNTQLGFLKALLNGEQNLSSKEVMDTYKLGSSANVVKLKRTLVDKDILDDMAGILTFQDPLYREWLKRYYFKLNC</sequence>
<reference evidence="2 3" key="1">
    <citation type="submission" date="2017-08" db="EMBL/GenBank/DDBJ databases">
        <title>Capnocytophaga canis 17-158 assembly.</title>
        <authorList>
            <person name="Gulvik C.A."/>
        </authorList>
    </citation>
    <scope>NUCLEOTIDE SEQUENCE [LARGE SCALE GENOMIC DNA]</scope>
    <source>
        <strain evidence="2 3">17-158</strain>
    </source>
</reference>
<evidence type="ECO:0000313" key="3">
    <source>
        <dbReference type="Proteomes" id="UP000265497"/>
    </source>
</evidence>
<evidence type="ECO:0000259" key="1">
    <source>
        <dbReference type="Pfam" id="PF01637"/>
    </source>
</evidence>
<dbReference type="EMBL" id="NSDI01000008">
    <property type="protein sequence ID" value="RIY35932.1"/>
    <property type="molecule type" value="Genomic_DNA"/>
</dbReference>
<gene>
    <name evidence="2" type="ORF">CKY20_08715</name>
</gene>
<dbReference type="PANTHER" id="PTHR34301:SF8">
    <property type="entry name" value="ATPASE DOMAIN-CONTAINING PROTEIN"/>
    <property type="match status" value="1"/>
</dbReference>
<dbReference type="Proteomes" id="UP000265497">
    <property type="component" value="Unassembled WGS sequence"/>
</dbReference>
<dbReference type="Gene3D" id="3.40.50.300">
    <property type="entry name" value="P-loop containing nucleotide triphosphate hydrolases"/>
    <property type="match status" value="1"/>
</dbReference>
<protein>
    <submittedName>
        <fullName evidence="2">ATPase</fullName>
    </submittedName>
</protein>
<organism evidence="2 3">
    <name type="scientific">Capnocytophaga canis</name>
    <dbReference type="NCBI Taxonomy" id="1848903"/>
    <lineage>
        <taxon>Bacteria</taxon>
        <taxon>Pseudomonadati</taxon>
        <taxon>Bacteroidota</taxon>
        <taxon>Flavobacteriia</taxon>
        <taxon>Flavobacteriales</taxon>
        <taxon>Flavobacteriaceae</taxon>
        <taxon>Capnocytophaga</taxon>
    </lineage>
</organism>
<comment type="caution">
    <text evidence="2">The sequence shown here is derived from an EMBL/GenBank/DDBJ whole genome shotgun (WGS) entry which is preliminary data.</text>
</comment>
<name>A0A3A1YCR4_9FLAO</name>
<proteinExistence type="predicted"/>
<dbReference type="AlphaFoldDB" id="A0A3A1YCR4"/>
<feature type="domain" description="ATPase" evidence="1">
    <location>
        <begin position="41"/>
        <end position="289"/>
    </location>
</feature>
<evidence type="ECO:0000313" key="2">
    <source>
        <dbReference type="EMBL" id="RIY35932.1"/>
    </source>
</evidence>